<dbReference type="Proteomes" id="UP000216752">
    <property type="component" value="Chromosome"/>
</dbReference>
<evidence type="ECO:0000313" key="2">
    <source>
        <dbReference type="Proteomes" id="UP000216752"/>
    </source>
</evidence>
<protein>
    <recommendedName>
        <fullName evidence="3">Acetoacetate decarboxylase</fullName>
    </recommendedName>
</protein>
<accession>A0ABZ3IH83</accession>
<evidence type="ECO:0000313" key="1">
    <source>
        <dbReference type="EMBL" id="XFO64857.1"/>
    </source>
</evidence>
<dbReference type="InterPro" id="IPR010451">
    <property type="entry name" value="Acetoacetate_decarboxylase"/>
</dbReference>
<keyword evidence="2" id="KW-1185">Reference proteome</keyword>
<dbReference type="RefSeq" id="WP_169718021.1">
    <property type="nucleotide sequence ID" value="NZ_CP155573.1"/>
</dbReference>
<dbReference type="Gene3D" id="2.40.400.10">
    <property type="entry name" value="Acetoacetate decarboxylase-like"/>
    <property type="match status" value="1"/>
</dbReference>
<dbReference type="InterPro" id="IPR023375">
    <property type="entry name" value="ADC_dom_sf"/>
</dbReference>
<dbReference type="SUPFAM" id="SSF160104">
    <property type="entry name" value="Acetoacetate decarboxylase-like"/>
    <property type="match status" value="1"/>
</dbReference>
<organism evidence="1 2">
    <name type="scientific">Sporomusa silvacetica DSM 10669</name>
    <dbReference type="NCBI Taxonomy" id="1123289"/>
    <lineage>
        <taxon>Bacteria</taxon>
        <taxon>Bacillati</taxon>
        <taxon>Bacillota</taxon>
        <taxon>Negativicutes</taxon>
        <taxon>Selenomonadales</taxon>
        <taxon>Sporomusaceae</taxon>
        <taxon>Sporomusa</taxon>
    </lineage>
</organism>
<name>A0ABZ3IH83_9FIRM</name>
<sequence>MGFVKDDFKKQIWPAFQGKESLFKADVLAVLYETKKEALDAIIPPGLKLRGKPLVEIALNDFKYTNFDVAYKEAALVIAVTDEKFGIDGKLVIAMTLNTDQGSFLGREANGYPKKVGHVGSAYDGKVFTSYCARHGVCYASYSCDTMEKPNDSEYEVLNAEFNKPLPFKSGYLAAFNYIWPVGLRSRIKPLLQPMWMKMELTESIKIGKADVHLNWSKHDPWASLPVVKVLGGNVATGNITLINAEDNYYTEIDSEAYLPYSFFGWDEQHSK</sequence>
<reference evidence="1" key="1">
    <citation type="submission" date="2024-05" db="EMBL/GenBank/DDBJ databases">
        <title>Isolation and characterization of Sporomusa carbonis sp. nov., a carboxydotrophic hydrogenogen in the genus of Sporomusa isolated from a charcoal burning pile.</title>
        <authorList>
            <person name="Boeer T."/>
            <person name="Rosenbaum F."/>
            <person name="Eysell L."/>
            <person name="Mueller V."/>
            <person name="Daniel R."/>
            <person name="Poehlein A."/>
        </authorList>
    </citation>
    <scope>NUCLEOTIDE SEQUENCE [LARGE SCALE GENOMIC DNA]</scope>
    <source>
        <strain evidence="1">DSM 10669</strain>
    </source>
</reference>
<proteinExistence type="predicted"/>
<dbReference type="Pfam" id="PF06314">
    <property type="entry name" value="ADC"/>
    <property type="match status" value="1"/>
</dbReference>
<gene>
    <name evidence="1" type="ORF">SPSIL_009660</name>
</gene>
<dbReference type="EMBL" id="CP155573">
    <property type="protein sequence ID" value="XFO64857.1"/>
    <property type="molecule type" value="Genomic_DNA"/>
</dbReference>
<evidence type="ECO:0008006" key="3">
    <source>
        <dbReference type="Google" id="ProtNLM"/>
    </source>
</evidence>